<keyword evidence="3" id="KW-1185">Reference proteome</keyword>
<reference evidence="2 3" key="1">
    <citation type="submission" date="2021-03" db="EMBL/GenBank/DDBJ databases">
        <title>Genomic Encyclopedia of Type Strains, Phase IV (KMG-IV): sequencing the most valuable type-strain genomes for metagenomic binning, comparative biology and taxonomic classification.</title>
        <authorList>
            <person name="Goeker M."/>
        </authorList>
    </citation>
    <scope>NUCLEOTIDE SEQUENCE [LARGE SCALE GENOMIC DNA]</scope>
    <source>
        <strain evidence="2 3">DSM 24738</strain>
    </source>
</reference>
<comment type="caution">
    <text evidence="2">The sequence shown here is derived from an EMBL/GenBank/DDBJ whole genome shotgun (WGS) entry which is preliminary data.</text>
</comment>
<gene>
    <name evidence="2" type="ORF">J2Z37_002985</name>
</gene>
<dbReference type="Pfam" id="PF00534">
    <property type="entry name" value="Glycos_transf_1"/>
    <property type="match status" value="1"/>
</dbReference>
<accession>A0ABS4GRT3</accession>
<dbReference type="SUPFAM" id="SSF53756">
    <property type="entry name" value="UDP-Glycosyltransferase/glycogen phosphorylase"/>
    <property type="match status" value="1"/>
</dbReference>
<evidence type="ECO:0000313" key="2">
    <source>
        <dbReference type="EMBL" id="MBP1932974.1"/>
    </source>
</evidence>
<dbReference type="Proteomes" id="UP001519343">
    <property type="component" value="Unassembled WGS sequence"/>
</dbReference>
<protein>
    <submittedName>
        <fullName evidence="2">Glycosyltransferase involved in cell wall biosynthesis</fullName>
    </submittedName>
</protein>
<proteinExistence type="predicted"/>
<name>A0ABS4GRT3_9BACL</name>
<feature type="domain" description="Glycosyl transferase family 1" evidence="1">
    <location>
        <begin position="141"/>
        <end position="276"/>
    </location>
</feature>
<evidence type="ECO:0000313" key="3">
    <source>
        <dbReference type="Proteomes" id="UP001519343"/>
    </source>
</evidence>
<dbReference type="Gene3D" id="3.40.50.2000">
    <property type="entry name" value="Glycogen Phosphorylase B"/>
    <property type="match status" value="2"/>
</dbReference>
<dbReference type="CDD" id="cd03802">
    <property type="entry name" value="GT4_AviGT4-like"/>
    <property type="match status" value="1"/>
</dbReference>
<organism evidence="2 3">
    <name type="scientific">Ammoniphilus resinae</name>
    <dbReference type="NCBI Taxonomy" id="861532"/>
    <lineage>
        <taxon>Bacteria</taxon>
        <taxon>Bacillati</taxon>
        <taxon>Bacillota</taxon>
        <taxon>Bacilli</taxon>
        <taxon>Bacillales</taxon>
        <taxon>Paenibacillaceae</taxon>
        <taxon>Aneurinibacillus group</taxon>
        <taxon>Ammoniphilus</taxon>
    </lineage>
</organism>
<evidence type="ECO:0000259" key="1">
    <source>
        <dbReference type="Pfam" id="PF00534"/>
    </source>
</evidence>
<dbReference type="EMBL" id="JAGGKT010000009">
    <property type="protein sequence ID" value="MBP1932974.1"/>
    <property type="molecule type" value="Genomic_DNA"/>
</dbReference>
<dbReference type="InterPro" id="IPR001296">
    <property type="entry name" value="Glyco_trans_1"/>
</dbReference>
<dbReference type="RefSeq" id="WP_209811011.1">
    <property type="nucleotide sequence ID" value="NZ_JAGGKT010000009.1"/>
</dbReference>
<sequence>MKIVQISTNTVPVPPIDYGGKQRDIYYLTEDLIRRGHEVILYAMKGSRSSAQTFEYPSDDPKQQLDFIIKTMPEDVDIIHDHYGIVAEANPPIPTIRNAHGYQKVIGQICVYVSKTMLKTIGGNKGYFVHNGIGLRDYSFSKAKEDYLLFLGRMEENKGVHLAIKVAKKTGRKLIIAGPIRKKRESKYFQDKVAPKLNDQIVYIGSVGGERKQQLLSKAYCVLFPSMWNEPFGLVPIEALACGTPVLTLKYGAVPEVLKGLPKLLCQNTQEMVTKIKTKKKLYSPEECREYVEKYFTDQVMTDQFLQLYDKILREKEYRVIQNSEWNKRKKALKKE</sequence>
<dbReference type="PANTHER" id="PTHR12526">
    <property type="entry name" value="GLYCOSYLTRANSFERASE"/>
    <property type="match status" value="1"/>
</dbReference>
<dbReference type="PANTHER" id="PTHR12526:SF595">
    <property type="entry name" value="BLL5217 PROTEIN"/>
    <property type="match status" value="1"/>
</dbReference>